<keyword evidence="2" id="KW-1185">Reference proteome</keyword>
<comment type="caution">
    <text evidence="1">The sequence shown here is derived from an EMBL/GenBank/DDBJ whole genome shotgun (WGS) entry which is preliminary data.</text>
</comment>
<proteinExistence type="predicted"/>
<evidence type="ECO:0000313" key="2">
    <source>
        <dbReference type="Proteomes" id="UP000494206"/>
    </source>
</evidence>
<dbReference type="Proteomes" id="UP000494206">
    <property type="component" value="Unassembled WGS sequence"/>
</dbReference>
<organism evidence="1 2">
    <name type="scientific">Caenorhabditis bovis</name>
    <dbReference type="NCBI Taxonomy" id="2654633"/>
    <lineage>
        <taxon>Eukaryota</taxon>
        <taxon>Metazoa</taxon>
        <taxon>Ecdysozoa</taxon>
        <taxon>Nematoda</taxon>
        <taxon>Chromadorea</taxon>
        <taxon>Rhabditida</taxon>
        <taxon>Rhabditina</taxon>
        <taxon>Rhabditomorpha</taxon>
        <taxon>Rhabditoidea</taxon>
        <taxon>Rhabditidae</taxon>
        <taxon>Peloderinae</taxon>
        <taxon>Caenorhabditis</taxon>
    </lineage>
</organism>
<sequence length="179" mass="19699">MPSYNVVCDWKTINYLVVVVFFAGNVEEVIPLDGMLRLGATASPNREVLGESTKRAEQCRARRRGPPRIDGILENRQLERAVLALSHTSTVAKRQEKNARRSMMMMMMVVVTGSMRGGYCSCCNCHCSLCLEPRGATGRASCEEAAARGEHVLLGMSDNQFSDNNGLRKNVLGRSAESN</sequence>
<protein>
    <submittedName>
        <fullName evidence="1">Uncharacterized protein</fullName>
    </submittedName>
</protein>
<dbReference type="AlphaFoldDB" id="A0A8S1EZA0"/>
<accession>A0A8S1EZA0</accession>
<name>A0A8S1EZA0_9PELO</name>
<dbReference type="EMBL" id="CADEPM010000004">
    <property type="protein sequence ID" value="CAB3404859.1"/>
    <property type="molecule type" value="Genomic_DNA"/>
</dbReference>
<evidence type="ECO:0000313" key="1">
    <source>
        <dbReference type="EMBL" id="CAB3404859.1"/>
    </source>
</evidence>
<reference evidence="1 2" key="1">
    <citation type="submission" date="2020-04" db="EMBL/GenBank/DDBJ databases">
        <authorList>
            <person name="Laetsch R D."/>
            <person name="Stevens L."/>
            <person name="Kumar S."/>
            <person name="Blaxter L. M."/>
        </authorList>
    </citation>
    <scope>NUCLEOTIDE SEQUENCE [LARGE SCALE GENOMIC DNA]</scope>
</reference>
<gene>
    <name evidence="1" type="ORF">CBOVIS_LOCUS7124</name>
</gene>